<organism evidence="3 4">
    <name type="scientific">Actinoplanes ianthinogenes</name>
    <dbReference type="NCBI Taxonomy" id="122358"/>
    <lineage>
        <taxon>Bacteria</taxon>
        <taxon>Bacillati</taxon>
        <taxon>Actinomycetota</taxon>
        <taxon>Actinomycetes</taxon>
        <taxon>Micromonosporales</taxon>
        <taxon>Micromonosporaceae</taxon>
        <taxon>Actinoplanes</taxon>
    </lineage>
</organism>
<gene>
    <name evidence="3" type="ORF">Aiant_01930</name>
</gene>
<feature type="signal peptide" evidence="1">
    <location>
        <begin position="1"/>
        <end position="26"/>
    </location>
</feature>
<evidence type="ECO:0000259" key="2">
    <source>
        <dbReference type="Pfam" id="PF03734"/>
    </source>
</evidence>
<feature type="chain" id="PRO_5046806161" description="L,D-TPase catalytic domain-containing protein" evidence="1">
    <location>
        <begin position="27"/>
        <end position="251"/>
    </location>
</feature>
<evidence type="ECO:0000313" key="4">
    <source>
        <dbReference type="Proteomes" id="UP000676967"/>
    </source>
</evidence>
<accession>A0ABM7LJU9</accession>
<dbReference type="InterPro" id="IPR005490">
    <property type="entry name" value="LD_TPept_cat_dom"/>
</dbReference>
<dbReference type="PANTHER" id="PTHR38589">
    <property type="entry name" value="BLR0621 PROTEIN"/>
    <property type="match status" value="1"/>
</dbReference>
<dbReference type="PANTHER" id="PTHR38589:SF1">
    <property type="entry name" value="BLR0621 PROTEIN"/>
    <property type="match status" value="1"/>
</dbReference>
<sequence length="251" mass="27315">MSPMKRAVICALVVVATVLPAAPAAAVSVPDRLAHVGNARQLIVVTGKSWSSTYATLRAYQRGTDGKWRQVFAAMPARSGYGGWAWAAQRVQDTGETPVGTFTITRAFGVRADPGTRLPYRKVDANDYWVGDRRDPQTYNVFQPSASKHRTWRISQAERLAAYPTQYAYAAVINFNRPAGVHWNAELGEYVTSTPSHVGRGSAVFLHVNGKGSTAGCVSVSRANLVRLLKWLRPAQHPRIVMGPAAVITQA</sequence>
<feature type="domain" description="L,D-TPase catalytic" evidence="2">
    <location>
        <begin position="71"/>
        <end position="234"/>
    </location>
</feature>
<keyword evidence="1" id="KW-0732">Signal</keyword>
<proteinExistence type="predicted"/>
<reference evidence="3 4" key="1">
    <citation type="submission" date="2020-08" db="EMBL/GenBank/DDBJ databases">
        <title>Whole genome shotgun sequence of Actinoplanes ianthinogenes NBRC 13996.</title>
        <authorList>
            <person name="Komaki H."/>
            <person name="Tamura T."/>
        </authorList>
    </citation>
    <scope>NUCLEOTIDE SEQUENCE [LARGE SCALE GENOMIC DNA]</scope>
    <source>
        <strain evidence="3 4">NBRC 13996</strain>
    </source>
</reference>
<dbReference type="Pfam" id="PF03734">
    <property type="entry name" value="YkuD"/>
    <property type="match status" value="1"/>
</dbReference>
<keyword evidence="4" id="KW-1185">Reference proteome</keyword>
<dbReference type="Proteomes" id="UP000676967">
    <property type="component" value="Chromosome"/>
</dbReference>
<evidence type="ECO:0000256" key="1">
    <source>
        <dbReference type="SAM" id="SignalP"/>
    </source>
</evidence>
<dbReference type="EMBL" id="AP023356">
    <property type="protein sequence ID" value="BCJ39536.1"/>
    <property type="molecule type" value="Genomic_DNA"/>
</dbReference>
<evidence type="ECO:0000313" key="3">
    <source>
        <dbReference type="EMBL" id="BCJ39536.1"/>
    </source>
</evidence>
<name>A0ABM7LJU9_9ACTN</name>
<protein>
    <recommendedName>
        <fullName evidence="2">L,D-TPase catalytic domain-containing protein</fullName>
    </recommendedName>
</protein>